<feature type="compositionally biased region" description="Basic residues" evidence="1">
    <location>
        <begin position="739"/>
        <end position="748"/>
    </location>
</feature>
<reference evidence="2" key="2">
    <citation type="submission" date="2022-10" db="EMBL/GenBank/DDBJ databases">
        <authorList>
            <consortium name="ENA_rothamsted_submissions"/>
            <consortium name="culmorum"/>
            <person name="King R."/>
        </authorList>
    </citation>
    <scope>NUCLEOTIDE SEQUENCE</scope>
</reference>
<dbReference type="PANTHER" id="PTHR33173:SF2">
    <property type="entry name" value="MYND-TYPE DOMAIN-CONTAINING PROTEIN"/>
    <property type="match status" value="1"/>
</dbReference>
<feature type="compositionally biased region" description="Acidic residues" evidence="1">
    <location>
        <begin position="765"/>
        <end position="775"/>
    </location>
</feature>
<keyword evidence="3" id="KW-1185">Reference proteome</keyword>
<reference evidence="2" key="1">
    <citation type="submission" date="2022-01" db="EMBL/GenBank/DDBJ databases">
        <authorList>
            <person name="King R."/>
        </authorList>
    </citation>
    <scope>NUCLEOTIDE SEQUENCE</scope>
</reference>
<feature type="compositionally biased region" description="Basic and acidic residues" evidence="1">
    <location>
        <begin position="646"/>
        <end position="655"/>
    </location>
</feature>
<feature type="compositionally biased region" description="Low complexity" evidence="1">
    <location>
        <begin position="749"/>
        <end position="762"/>
    </location>
</feature>
<dbReference type="OrthoDB" id="10064970at2759"/>
<evidence type="ECO:0000313" key="2">
    <source>
        <dbReference type="EMBL" id="CAG9821662.1"/>
    </source>
</evidence>
<evidence type="ECO:0000313" key="3">
    <source>
        <dbReference type="Proteomes" id="UP001153737"/>
    </source>
</evidence>
<evidence type="ECO:0000256" key="1">
    <source>
        <dbReference type="SAM" id="MobiDB-lite"/>
    </source>
</evidence>
<name>A0A9N9X1I1_PHACE</name>
<dbReference type="EMBL" id="OU896711">
    <property type="protein sequence ID" value="CAG9821662.1"/>
    <property type="molecule type" value="Genomic_DNA"/>
</dbReference>
<gene>
    <name evidence="2" type="ORF">PHAECO_LOCUS9255</name>
</gene>
<dbReference type="Proteomes" id="UP001153737">
    <property type="component" value="Chromosome 5"/>
</dbReference>
<feature type="region of interest" description="Disordered" evidence="1">
    <location>
        <begin position="631"/>
        <end position="655"/>
    </location>
</feature>
<proteinExistence type="predicted"/>
<sequence length="880" mass="101632">MKKFSRQERQKRKRDNASVSKGQSILTTFYSVIPRMNEFMEELPDEVNKDFSNNIGNYCSTNSKALELLLKAAEKNAKKKTGKRFDAEIKLFSTYLYLTGGCLLYETLYNNFKASLPSLSTIRQNLQNDYNLCEGKLRFIELKEYLLKHNYPLDVWISEDATAITGRIQYDSKTDSIIGFPLPLTSSTGLPVVGHYEATNAKRIYQIFSTEDKCKYAYVVMAQPLAPNAAPFCICAFGTNNKFKYSDIRNRWRTMKNMAREHGIQILGFSGDGDSRILKAMRYETIIPISNDFNTWFQINPDIFESCYIQDTVHIGTKLKTRLLNQRTDLRIGKYTANVSHLHHLVENVTKDKHLLTKSHLNSDDKMNFESVERIIDEKVQKGLQDSVADSQGTVAFLKIMAMFLDAFLEKQIDIETRISNACLDKNFITLNAYICVELNAHALVLMTLRCHYLKRPELLMPWLMSSQPCEKTFRATRSMTSTFSTIVNFSMLDILHRLHRIQILNDVMCDLKDEIIFPREHNRRMGSVQENHMMEYRNSTIDYDQINIIIEDAKEKAIGYCGLLGIPSLNEEWMNISIPNVQSQEKNLSHNLNETPGRKNNLGNDTMMDDMEDDQNILNDMEDDQNMLNMDSDTNRETNTFSEYSDDHHEGSPEDDVLLKELKDVNLNLVDYSSRTSKNERCYVTIYNNTKEITVKKGTLCWLLDNKNPRLSTDRLERVRGPKCASEVLSRVLPKKAAATKKRKRRSSGTSTESVSLSSPSYADSDESETFSDLENDKSAGPEETGDVFFPEKYYSVAYKENWYIGRILEITNNGLVIKFLKYDLDKYIWPQSEDIQTVEERYVFHGPVELKGTYPFNIDRTTKLIIEKKYKEIKRTLF</sequence>
<dbReference type="AlphaFoldDB" id="A0A9N9X1I1"/>
<feature type="region of interest" description="Disordered" evidence="1">
    <location>
        <begin position="736"/>
        <end position="786"/>
    </location>
</feature>
<protein>
    <submittedName>
        <fullName evidence="2">Uncharacterized protein</fullName>
    </submittedName>
</protein>
<feature type="region of interest" description="Disordered" evidence="1">
    <location>
        <begin position="1"/>
        <end position="20"/>
    </location>
</feature>
<accession>A0A9N9X1I1</accession>
<feature type="compositionally biased region" description="Polar residues" evidence="1">
    <location>
        <begin position="631"/>
        <end position="644"/>
    </location>
</feature>
<organism evidence="2 3">
    <name type="scientific">Phaedon cochleariae</name>
    <name type="common">Mustard beetle</name>
    <dbReference type="NCBI Taxonomy" id="80249"/>
    <lineage>
        <taxon>Eukaryota</taxon>
        <taxon>Metazoa</taxon>
        <taxon>Ecdysozoa</taxon>
        <taxon>Arthropoda</taxon>
        <taxon>Hexapoda</taxon>
        <taxon>Insecta</taxon>
        <taxon>Pterygota</taxon>
        <taxon>Neoptera</taxon>
        <taxon>Endopterygota</taxon>
        <taxon>Coleoptera</taxon>
        <taxon>Polyphaga</taxon>
        <taxon>Cucujiformia</taxon>
        <taxon>Chrysomeloidea</taxon>
        <taxon>Chrysomelidae</taxon>
        <taxon>Chrysomelinae</taxon>
        <taxon>Chrysomelini</taxon>
        <taxon>Phaedon</taxon>
    </lineage>
</organism>
<dbReference type="PANTHER" id="PTHR33173">
    <property type="match status" value="1"/>
</dbReference>